<evidence type="ECO:0000256" key="1">
    <source>
        <dbReference type="SAM" id="MobiDB-lite"/>
    </source>
</evidence>
<reference evidence="3 4" key="1">
    <citation type="submission" date="2020-12" db="EMBL/GenBank/DDBJ databases">
        <title>Sphingomonas sp.</title>
        <authorList>
            <person name="Kim M.K."/>
        </authorList>
    </citation>
    <scope>NUCLEOTIDE SEQUENCE [LARGE SCALE GENOMIC DNA]</scope>
    <source>
        <strain evidence="3 4">BT552</strain>
    </source>
</reference>
<keyword evidence="2" id="KW-0472">Membrane</keyword>
<dbReference type="Pfam" id="PF13687">
    <property type="entry name" value="DUF4153"/>
    <property type="match status" value="1"/>
</dbReference>
<feature type="transmembrane region" description="Helical" evidence="2">
    <location>
        <begin position="35"/>
        <end position="51"/>
    </location>
</feature>
<evidence type="ECO:0000256" key="2">
    <source>
        <dbReference type="SAM" id="Phobius"/>
    </source>
</evidence>
<keyword evidence="2" id="KW-0812">Transmembrane</keyword>
<accession>A0ABS2D7G9</accession>
<feature type="transmembrane region" description="Helical" evidence="2">
    <location>
        <begin position="144"/>
        <end position="167"/>
    </location>
</feature>
<comment type="caution">
    <text evidence="3">The sequence shown here is derived from an EMBL/GenBank/DDBJ whole genome shotgun (WGS) entry which is preliminary data.</text>
</comment>
<feature type="transmembrane region" description="Helical" evidence="2">
    <location>
        <begin position="344"/>
        <end position="362"/>
    </location>
</feature>
<evidence type="ECO:0000313" key="3">
    <source>
        <dbReference type="EMBL" id="MBM6576870.1"/>
    </source>
</evidence>
<feature type="transmembrane region" description="Helical" evidence="2">
    <location>
        <begin position="63"/>
        <end position="93"/>
    </location>
</feature>
<protein>
    <submittedName>
        <fullName evidence="3">DUF4173 domain-containing protein</fullName>
    </submittedName>
</protein>
<organism evidence="3 4">
    <name type="scientific">Sphingomonas longa</name>
    <dbReference type="NCBI Taxonomy" id="2778730"/>
    <lineage>
        <taxon>Bacteria</taxon>
        <taxon>Pseudomonadati</taxon>
        <taxon>Pseudomonadota</taxon>
        <taxon>Alphaproteobacteria</taxon>
        <taxon>Sphingomonadales</taxon>
        <taxon>Sphingomonadaceae</taxon>
        <taxon>Sphingomonas</taxon>
    </lineage>
</organism>
<feature type="transmembrane region" description="Helical" evidence="2">
    <location>
        <begin position="187"/>
        <end position="205"/>
    </location>
</feature>
<keyword evidence="4" id="KW-1185">Reference proteome</keyword>
<name>A0ABS2D7G9_9SPHN</name>
<proteinExistence type="predicted"/>
<dbReference type="RefSeq" id="WP_204198982.1">
    <property type="nucleotide sequence ID" value="NZ_JAFEMC010000003.1"/>
</dbReference>
<dbReference type="Proteomes" id="UP000763641">
    <property type="component" value="Unassembled WGS sequence"/>
</dbReference>
<dbReference type="EMBL" id="JAFEMC010000003">
    <property type="protein sequence ID" value="MBM6576870.1"/>
    <property type="molecule type" value="Genomic_DNA"/>
</dbReference>
<feature type="transmembrane region" description="Helical" evidence="2">
    <location>
        <begin position="374"/>
        <end position="397"/>
    </location>
</feature>
<feature type="transmembrane region" description="Helical" evidence="2">
    <location>
        <begin position="233"/>
        <end position="255"/>
    </location>
</feature>
<feature type="transmembrane region" description="Helical" evidence="2">
    <location>
        <begin position="305"/>
        <end position="324"/>
    </location>
</feature>
<evidence type="ECO:0000313" key="4">
    <source>
        <dbReference type="Proteomes" id="UP000763641"/>
    </source>
</evidence>
<sequence length="522" mass="55367">MTGFGRGGVGRKLIASAALIALGEAIVFEEGMIGAALGGFALAWLAVLVVTRPAVFRDRAARIAALAAGGFALVLVDDPGFLTLLLFAIAVSLAALLPRRRFDDAIAWAGRLVWHGVSGLGAPLRDLGKIGRVRERRRYQGLRLTGMISLVALPIVGGALFLTLFANANPLIANAFSGVTLPGLDTVVLRTILAAVITAGAWPMLRPAASTTRQRQERAGFDLDAVQPGPATLTLSLVVFNAIFAVQNALDIAFLWSGAPLPSRVTMAEYAHQGAYGLIVTALLAGAFVLVALRPGSVGAASATVRRLVTVWIAQNVLLVASSALRTLDYVDAYGMTTLRLAALAWMALVATGLVLIGWRLLRGRSAAWLINANALAAALVLALCSVVDLGAAAAAWNARVALAMGRKGPPLDLCYLHELGPSAIVSVAELERHASDPAIRDRLAFLRVEAQDEIAIRQSYWRGWTWRNARRTAQVEMMVRPVRLRPAPYGRECNGAIRRPNPLTTASMPPQNSSLTGAAQR</sequence>
<gene>
    <name evidence="3" type="ORF">ILT43_10825</name>
</gene>
<feature type="transmembrane region" description="Helical" evidence="2">
    <location>
        <begin position="275"/>
        <end position="293"/>
    </location>
</feature>
<dbReference type="InterPro" id="IPR025291">
    <property type="entry name" value="DUF4153"/>
</dbReference>
<keyword evidence="2" id="KW-1133">Transmembrane helix</keyword>
<feature type="region of interest" description="Disordered" evidence="1">
    <location>
        <begin position="494"/>
        <end position="522"/>
    </location>
</feature>
<feature type="compositionally biased region" description="Polar residues" evidence="1">
    <location>
        <begin position="503"/>
        <end position="522"/>
    </location>
</feature>